<dbReference type="PROSITE" id="PS51077">
    <property type="entry name" value="HTH_ICLR"/>
    <property type="match status" value="1"/>
</dbReference>
<evidence type="ECO:0000313" key="6">
    <source>
        <dbReference type="EMBL" id="MFB9754418.1"/>
    </source>
</evidence>
<dbReference type="Pfam" id="PF01614">
    <property type="entry name" value="IclR_C"/>
    <property type="match status" value="1"/>
</dbReference>
<dbReference type="SMART" id="SM00346">
    <property type="entry name" value="HTH_ICLR"/>
    <property type="match status" value="1"/>
</dbReference>
<dbReference type="PROSITE" id="PS51078">
    <property type="entry name" value="ICLR_ED"/>
    <property type="match status" value="1"/>
</dbReference>
<keyword evidence="7" id="KW-1185">Reference proteome</keyword>
<dbReference type="InterPro" id="IPR011991">
    <property type="entry name" value="ArsR-like_HTH"/>
</dbReference>
<evidence type="ECO:0000256" key="2">
    <source>
        <dbReference type="ARBA" id="ARBA00023125"/>
    </source>
</evidence>
<proteinExistence type="predicted"/>
<gene>
    <name evidence="6" type="ORF">ACFFNY_22840</name>
</gene>
<dbReference type="Gene3D" id="1.10.10.10">
    <property type="entry name" value="Winged helix-like DNA-binding domain superfamily/Winged helix DNA-binding domain"/>
    <property type="match status" value="1"/>
</dbReference>
<evidence type="ECO:0000256" key="3">
    <source>
        <dbReference type="ARBA" id="ARBA00023163"/>
    </source>
</evidence>
<dbReference type="RefSeq" id="WP_344916169.1">
    <property type="nucleotide sequence ID" value="NZ_BAAAYO010000018.1"/>
</dbReference>
<dbReference type="Proteomes" id="UP001589619">
    <property type="component" value="Unassembled WGS sequence"/>
</dbReference>
<evidence type="ECO:0000259" key="5">
    <source>
        <dbReference type="PROSITE" id="PS51078"/>
    </source>
</evidence>
<keyword evidence="2" id="KW-0238">DNA-binding</keyword>
<dbReference type="InterPro" id="IPR014757">
    <property type="entry name" value="Tscrpt_reg_IclR_C"/>
</dbReference>
<dbReference type="EMBL" id="JBHMAG010000015">
    <property type="protein sequence ID" value="MFB9754418.1"/>
    <property type="molecule type" value="Genomic_DNA"/>
</dbReference>
<dbReference type="Pfam" id="PF09339">
    <property type="entry name" value="HTH_IclR"/>
    <property type="match status" value="1"/>
</dbReference>
<dbReference type="InterPro" id="IPR050707">
    <property type="entry name" value="HTH_MetabolicPath_Reg"/>
</dbReference>
<dbReference type="InterPro" id="IPR005471">
    <property type="entry name" value="Tscrpt_reg_IclR_N"/>
</dbReference>
<accession>A0ABV5W272</accession>
<reference evidence="6 7" key="1">
    <citation type="submission" date="2024-09" db="EMBL/GenBank/DDBJ databases">
        <authorList>
            <person name="Sun Q."/>
            <person name="Mori K."/>
        </authorList>
    </citation>
    <scope>NUCLEOTIDE SEQUENCE [LARGE SCALE GENOMIC DNA]</scope>
    <source>
        <strain evidence="6 7">JCM 12520</strain>
    </source>
</reference>
<feature type="domain" description="IclR-ED" evidence="5">
    <location>
        <begin position="66"/>
        <end position="244"/>
    </location>
</feature>
<comment type="caution">
    <text evidence="6">The sequence shown here is derived from an EMBL/GenBank/DDBJ whole genome shotgun (WGS) entry which is preliminary data.</text>
</comment>
<protein>
    <submittedName>
        <fullName evidence="6">IclR family transcriptional regulator</fullName>
    </submittedName>
</protein>
<dbReference type="PANTHER" id="PTHR30136:SF24">
    <property type="entry name" value="HTH-TYPE TRANSCRIPTIONAL REPRESSOR ALLR"/>
    <property type="match status" value="1"/>
</dbReference>
<feature type="domain" description="HTH iclR-type" evidence="4">
    <location>
        <begin position="4"/>
        <end position="65"/>
    </location>
</feature>
<dbReference type="Gene3D" id="3.30.450.40">
    <property type="match status" value="1"/>
</dbReference>
<dbReference type="CDD" id="cd00090">
    <property type="entry name" value="HTH_ARSR"/>
    <property type="match status" value="1"/>
</dbReference>
<dbReference type="InterPro" id="IPR036388">
    <property type="entry name" value="WH-like_DNA-bd_sf"/>
</dbReference>
<dbReference type="InterPro" id="IPR036390">
    <property type="entry name" value="WH_DNA-bd_sf"/>
</dbReference>
<keyword evidence="3" id="KW-0804">Transcription</keyword>
<dbReference type="InterPro" id="IPR029016">
    <property type="entry name" value="GAF-like_dom_sf"/>
</dbReference>
<organism evidence="6 7">
    <name type="scientific">Paenibacillus hodogayensis</name>
    <dbReference type="NCBI Taxonomy" id="279208"/>
    <lineage>
        <taxon>Bacteria</taxon>
        <taxon>Bacillati</taxon>
        <taxon>Bacillota</taxon>
        <taxon>Bacilli</taxon>
        <taxon>Bacillales</taxon>
        <taxon>Paenibacillaceae</taxon>
        <taxon>Paenibacillus</taxon>
    </lineage>
</organism>
<name>A0ABV5W272_9BACL</name>
<dbReference type="SUPFAM" id="SSF46785">
    <property type="entry name" value="Winged helix' DNA-binding domain"/>
    <property type="match status" value="1"/>
</dbReference>
<evidence type="ECO:0000313" key="7">
    <source>
        <dbReference type="Proteomes" id="UP001589619"/>
    </source>
</evidence>
<dbReference type="PANTHER" id="PTHR30136">
    <property type="entry name" value="HELIX-TURN-HELIX TRANSCRIPTIONAL REGULATOR, ICLR FAMILY"/>
    <property type="match status" value="1"/>
</dbReference>
<keyword evidence="1" id="KW-0805">Transcription regulation</keyword>
<evidence type="ECO:0000256" key="1">
    <source>
        <dbReference type="ARBA" id="ARBA00023015"/>
    </source>
</evidence>
<evidence type="ECO:0000259" key="4">
    <source>
        <dbReference type="PROSITE" id="PS51077"/>
    </source>
</evidence>
<sequence>MNGTQALGRALDILFVLADADSTLTVSEIADKVSIPESSIYRFIQTLEQNGIVERKGKGQITLGLRILDLARSLSNQIDKQLLVIARPIMEELTEQTNETSVLFIRSGTNAVCIENVKSHQLIRFSIDNGRVVPLCQGATGKTILAYENASIVNQVVQSMDDQRISDHLVQELQQIKEDGFSFTKGEFDTDAFAISAPILDTYQRVVASLSVVGPIYRFTPTKLDAMIENTRLAALKISNKLGKPS</sequence>
<dbReference type="SUPFAM" id="SSF55781">
    <property type="entry name" value="GAF domain-like"/>
    <property type="match status" value="1"/>
</dbReference>